<dbReference type="Pfam" id="PF02544">
    <property type="entry name" value="Steroid_dh"/>
    <property type="match status" value="1"/>
</dbReference>
<feature type="transmembrane region" description="Helical" evidence="5">
    <location>
        <begin position="145"/>
        <end position="167"/>
    </location>
</feature>
<dbReference type="GO" id="GO:0160198">
    <property type="term" value="F:polyprenal reductase activity"/>
    <property type="evidence" value="ECO:0007669"/>
    <property type="project" value="UniProtKB-EC"/>
</dbReference>
<dbReference type="PANTHER" id="PTHR14624:SF0">
    <property type="entry name" value="POLYPRENOL REDUCTASE"/>
    <property type="match status" value="1"/>
</dbReference>
<evidence type="ECO:0000256" key="3">
    <source>
        <dbReference type="ARBA" id="ARBA00022989"/>
    </source>
</evidence>
<evidence type="ECO:0000256" key="1">
    <source>
        <dbReference type="ARBA" id="ARBA00004127"/>
    </source>
</evidence>
<keyword evidence="5" id="KW-0521">NADP</keyword>
<keyword evidence="5" id="KW-0256">Endoplasmic reticulum</keyword>
<feature type="domain" description="3-oxo-5-alpha-steroid 4-dehydrogenase C-terminal" evidence="6">
    <location>
        <begin position="188"/>
        <end position="305"/>
    </location>
</feature>
<comment type="subcellular location">
    <subcellularLocation>
        <location evidence="1">Endomembrane system</location>
        <topology evidence="1">Multi-pass membrane protein</topology>
    </subcellularLocation>
    <subcellularLocation>
        <location evidence="5">Endoplasmic reticulum membrane</location>
    </subcellularLocation>
</comment>
<reference evidence="7 8" key="1">
    <citation type="journal article" date="2018" name="Front. Microbiol.">
        <title>Genome-Wide Analysis of Corynespora cassiicola Leaf Fall Disease Putative Effectors.</title>
        <authorList>
            <person name="Lopez D."/>
            <person name="Ribeiro S."/>
            <person name="Label P."/>
            <person name="Fumanal B."/>
            <person name="Venisse J.S."/>
            <person name="Kohler A."/>
            <person name="de Oliveira R.R."/>
            <person name="Labutti K."/>
            <person name="Lipzen A."/>
            <person name="Lail K."/>
            <person name="Bauer D."/>
            <person name="Ohm R.A."/>
            <person name="Barry K.W."/>
            <person name="Spatafora J."/>
            <person name="Grigoriev I.V."/>
            <person name="Martin F.M."/>
            <person name="Pujade-Renaud V."/>
        </authorList>
    </citation>
    <scope>NUCLEOTIDE SEQUENCE [LARGE SCALE GENOMIC DNA]</scope>
    <source>
        <strain evidence="7 8">Philippines</strain>
    </source>
</reference>
<comment type="caution">
    <text evidence="5">Lacks conserved residue(s) required for the propagation of feature annotation.</text>
</comment>
<organism evidence="7 8">
    <name type="scientific">Corynespora cassiicola Philippines</name>
    <dbReference type="NCBI Taxonomy" id="1448308"/>
    <lineage>
        <taxon>Eukaryota</taxon>
        <taxon>Fungi</taxon>
        <taxon>Dikarya</taxon>
        <taxon>Ascomycota</taxon>
        <taxon>Pezizomycotina</taxon>
        <taxon>Dothideomycetes</taxon>
        <taxon>Pleosporomycetidae</taxon>
        <taxon>Pleosporales</taxon>
        <taxon>Corynesporascaceae</taxon>
        <taxon>Corynespora</taxon>
    </lineage>
</organism>
<dbReference type="STRING" id="1448308.A0A2T2NR94"/>
<dbReference type="OrthoDB" id="541710at2759"/>
<keyword evidence="3 5" id="KW-1133">Transmembrane helix</keyword>
<dbReference type="GO" id="GO:0006488">
    <property type="term" value="P:dolichol-linked oligosaccharide biosynthetic process"/>
    <property type="evidence" value="ECO:0007669"/>
    <property type="project" value="UniProtKB-UniRule"/>
</dbReference>
<comment type="function">
    <text evidence="5">Plays a key role in early steps of protein N-linked glycosylation by being involved in the conversion of polyprenol into dolichol. Acts as a polyprenal reductase that mediates the reduction of polyprenal into dolichal in a NADP-dependent mechanism. Dolichols are required for the synthesis of dolichol-linked monosaccharides and the oligosaccharide precursor used for N-glycosylation.</text>
</comment>
<keyword evidence="8" id="KW-1185">Reference proteome</keyword>
<name>A0A2T2NR94_CORCC</name>
<dbReference type="UniPathway" id="UPA00378"/>
<comment type="pathway">
    <text evidence="5">Protein modification; protein glycosylation.</text>
</comment>
<evidence type="ECO:0000256" key="4">
    <source>
        <dbReference type="ARBA" id="ARBA00023136"/>
    </source>
</evidence>
<evidence type="ECO:0000313" key="7">
    <source>
        <dbReference type="EMBL" id="PSN67957.1"/>
    </source>
</evidence>
<comment type="catalytic activity">
    <reaction evidence="5">
        <text>a di-trans,poly-cis-dolichal + NADP(+) = a di-trans,poly-cis-polyprenal + NADPH + H(+)</text>
        <dbReference type="Rhea" id="RHEA:80727"/>
        <dbReference type="Rhea" id="RHEA-COMP:19536"/>
        <dbReference type="Rhea" id="RHEA-COMP:19537"/>
        <dbReference type="ChEBI" id="CHEBI:15378"/>
        <dbReference type="ChEBI" id="CHEBI:57783"/>
        <dbReference type="ChEBI" id="CHEBI:58349"/>
        <dbReference type="ChEBI" id="CHEBI:231623"/>
        <dbReference type="ChEBI" id="CHEBI:231637"/>
        <dbReference type="EC" id="1.3.1.94"/>
    </reaction>
    <physiologicalReaction direction="right-to-left" evidence="5">
        <dbReference type="Rhea" id="RHEA:80729"/>
    </physiologicalReaction>
</comment>
<dbReference type="Proteomes" id="UP000240883">
    <property type="component" value="Unassembled WGS sequence"/>
</dbReference>
<dbReference type="GO" id="GO:0005789">
    <property type="term" value="C:endoplasmic reticulum membrane"/>
    <property type="evidence" value="ECO:0007669"/>
    <property type="project" value="UniProtKB-SubCell"/>
</dbReference>
<protein>
    <recommendedName>
        <fullName evidence="5">Polyprenal reductase</fullName>
        <ecNumber evidence="5">1.3.1.94</ecNumber>
    </recommendedName>
</protein>
<keyword evidence="2 5" id="KW-0812">Transmembrane</keyword>
<keyword evidence="4 5" id="KW-0472">Membrane</keyword>
<gene>
    <name evidence="7" type="ORF">BS50DRAFT_599956</name>
</gene>
<keyword evidence="5" id="KW-0560">Oxidoreductase</keyword>
<proteinExistence type="inferred from homology"/>
<feature type="transmembrane region" description="Helical" evidence="5">
    <location>
        <begin position="12"/>
        <end position="32"/>
    </location>
</feature>
<dbReference type="EMBL" id="KZ678134">
    <property type="protein sequence ID" value="PSN67957.1"/>
    <property type="molecule type" value="Genomic_DNA"/>
</dbReference>
<evidence type="ECO:0000256" key="5">
    <source>
        <dbReference type="RuleBase" id="RU367081"/>
    </source>
</evidence>
<dbReference type="EC" id="1.3.1.94" evidence="5"/>
<dbReference type="AlphaFoldDB" id="A0A2T2NR94"/>
<dbReference type="InterPro" id="IPR039698">
    <property type="entry name" value="Dfg10/SRD5A3"/>
</dbReference>
<dbReference type="GO" id="GO:0016095">
    <property type="term" value="P:polyprenol catabolic process"/>
    <property type="evidence" value="ECO:0007669"/>
    <property type="project" value="UniProtKB-UniRule"/>
</dbReference>
<dbReference type="InterPro" id="IPR001104">
    <property type="entry name" value="3-oxo-5_a-steroid_4-DH_C"/>
</dbReference>
<dbReference type="PANTHER" id="PTHR14624">
    <property type="entry name" value="DFG10 PROTEIN"/>
    <property type="match status" value="1"/>
</dbReference>
<comment type="similarity">
    <text evidence="5">Belongs to the steroid 5-alpha reductase family. Polyprenal reductase subfamily.</text>
</comment>
<dbReference type="GO" id="GO:0003865">
    <property type="term" value="F:3-oxo-5-alpha-steroid 4-dehydrogenase activity"/>
    <property type="evidence" value="ECO:0007669"/>
    <property type="project" value="TreeGrafter"/>
</dbReference>
<evidence type="ECO:0000256" key="2">
    <source>
        <dbReference type="ARBA" id="ARBA00022692"/>
    </source>
</evidence>
<dbReference type="PROSITE" id="PS50244">
    <property type="entry name" value="S5A_REDUCTASE"/>
    <property type="match status" value="1"/>
</dbReference>
<accession>A0A2T2NR94</accession>
<evidence type="ECO:0000259" key="6">
    <source>
        <dbReference type="Pfam" id="PF02544"/>
    </source>
</evidence>
<sequence>MASAADRLAPPAVLLRAFYVAASILILVIRAVPALNTRFLAYGSRAASPASPAASQHRSHHDRRRREPRQSPLDQLLDYAASFQVPHNFFTHFYELSVACSAFWGWRLRLWNAHSPLQLVWLLMLLQGARRFLESHTYTSTSKSNMWFGHWLLGLVFYLTVNVAVWVEGVGNVDSKKGQGQAHGSHPFWKTVLLVPAILTSHALQHTYHAYLYRLRTEHSGYQLPSHPLFPNLVCPHYTCEVAIYALLSLLAAPEGAHINWTMASATLFVAVNLGVTAAGTKQWYMDKFGPDKVSNRRRMIPWVW</sequence>
<evidence type="ECO:0000313" key="8">
    <source>
        <dbReference type="Proteomes" id="UP000240883"/>
    </source>
</evidence>
<dbReference type="GO" id="GO:0102389">
    <property type="term" value="F:polyprenol reductase activity"/>
    <property type="evidence" value="ECO:0007669"/>
    <property type="project" value="UniProtKB-UniRule"/>
</dbReference>